<keyword evidence="2 5" id="KW-0812">Transmembrane</keyword>
<dbReference type="PANTHER" id="PTHR43229:SF3">
    <property type="entry name" value="ABC-TYPE MULTIDRUG TRANSPORT SYSTEM, PERMEASE COMPONENT"/>
    <property type="match status" value="1"/>
</dbReference>
<feature type="transmembrane region" description="Helical" evidence="5">
    <location>
        <begin position="59"/>
        <end position="82"/>
    </location>
</feature>
<evidence type="ECO:0000259" key="6">
    <source>
        <dbReference type="Pfam" id="PF01061"/>
    </source>
</evidence>
<keyword evidence="3 5" id="KW-1133">Transmembrane helix</keyword>
<dbReference type="PANTHER" id="PTHR43229">
    <property type="entry name" value="NODULATION PROTEIN J"/>
    <property type="match status" value="1"/>
</dbReference>
<dbReference type="InterPro" id="IPR051784">
    <property type="entry name" value="Nod_factor_ABC_transporter"/>
</dbReference>
<dbReference type="EMBL" id="DSAY01000081">
    <property type="protein sequence ID" value="HDP15031.1"/>
    <property type="molecule type" value="Genomic_DNA"/>
</dbReference>
<protein>
    <recommendedName>
        <fullName evidence="6">ABC-2 type transporter transmembrane domain-containing protein</fullName>
    </recommendedName>
</protein>
<accession>A0A7C1GNJ3</accession>
<gene>
    <name evidence="7" type="ORF">ENN26_04540</name>
</gene>
<dbReference type="Pfam" id="PF01061">
    <property type="entry name" value="ABC2_membrane"/>
    <property type="match status" value="1"/>
</dbReference>
<feature type="transmembrane region" description="Helical" evidence="5">
    <location>
        <begin position="28"/>
        <end position="47"/>
    </location>
</feature>
<feature type="domain" description="ABC-2 type transporter transmembrane" evidence="6">
    <location>
        <begin position="11"/>
        <end position="214"/>
    </location>
</feature>
<comment type="caution">
    <text evidence="7">The sequence shown here is derived from an EMBL/GenBank/DDBJ whole genome shotgun (WGS) entry which is preliminary data.</text>
</comment>
<evidence type="ECO:0000313" key="7">
    <source>
        <dbReference type="EMBL" id="HDP15031.1"/>
    </source>
</evidence>
<evidence type="ECO:0000256" key="2">
    <source>
        <dbReference type="ARBA" id="ARBA00022692"/>
    </source>
</evidence>
<comment type="subcellular location">
    <subcellularLocation>
        <location evidence="1">Membrane</location>
        <topology evidence="1">Multi-pass membrane protein</topology>
    </subcellularLocation>
</comment>
<evidence type="ECO:0000256" key="3">
    <source>
        <dbReference type="ARBA" id="ARBA00022989"/>
    </source>
</evidence>
<evidence type="ECO:0000256" key="5">
    <source>
        <dbReference type="SAM" id="Phobius"/>
    </source>
</evidence>
<feature type="transmembrane region" description="Helical" evidence="5">
    <location>
        <begin position="103"/>
        <end position="125"/>
    </location>
</feature>
<dbReference type="GO" id="GO:0140359">
    <property type="term" value="F:ABC-type transporter activity"/>
    <property type="evidence" value="ECO:0007669"/>
    <property type="project" value="InterPro"/>
</dbReference>
<feature type="transmembrane region" description="Helical" evidence="5">
    <location>
        <begin position="131"/>
        <end position="155"/>
    </location>
</feature>
<evidence type="ECO:0000256" key="1">
    <source>
        <dbReference type="ARBA" id="ARBA00004141"/>
    </source>
</evidence>
<keyword evidence="4 5" id="KW-0472">Membrane</keyword>
<feature type="transmembrane region" description="Helical" evidence="5">
    <location>
        <begin position="167"/>
        <end position="186"/>
    </location>
</feature>
<sequence length="250" mass="27423">MGLRDYLEVSWALVSYEFRGLFKRRVEFLLSPMLSWAIAMLITPLGLKLYGSSIGLEKVVVTGMIIQGTISGAAIAPFYFLVEISLESVDKLMQVPLPRWVVLLYRLLVSATAGLFVSLFVWLLALPYLGFSLASLLSVVIASYVASLGIFRLVSLAGYKVKNIQRLSIVATLSSAVLSYLSPLYFPLEVLPGYLRVAVMLNPPSLAVELVRRAIISGVLDAGTFALMLLVNLAWFLAGFVAVVNKLDNR</sequence>
<evidence type="ECO:0000256" key="4">
    <source>
        <dbReference type="ARBA" id="ARBA00023136"/>
    </source>
</evidence>
<name>A0A7C1GNJ3_9CREN</name>
<proteinExistence type="predicted"/>
<reference evidence="7" key="1">
    <citation type="journal article" date="2020" name="mSystems">
        <title>Genome- and Community-Level Interaction Insights into Carbon Utilization and Element Cycling Functions of Hydrothermarchaeota in Hydrothermal Sediment.</title>
        <authorList>
            <person name="Zhou Z."/>
            <person name="Liu Y."/>
            <person name="Xu W."/>
            <person name="Pan J."/>
            <person name="Luo Z.H."/>
            <person name="Li M."/>
        </authorList>
    </citation>
    <scope>NUCLEOTIDE SEQUENCE [LARGE SCALE GENOMIC DNA]</scope>
    <source>
        <strain evidence="7">SpSt-116</strain>
    </source>
</reference>
<dbReference type="AlphaFoldDB" id="A0A7C1GNJ3"/>
<dbReference type="InterPro" id="IPR013525">
    <property type="entry name" value="ABC2_TM"/>
</dbReference>
<feature type="transmembrane region" description="Helical" evidence="5">
    <location>
        <begin position="225"/>
        <end position="244"/>
    </location>
</feature>
<organism evidence="7">
    <name type="scientific">Thermofilum adornatum</name>
    <dbReference type="NCBI Taxonomy" id="1365176"/>
    <lineage>
        <taxon>Archaea</taxon>
        <taxon>Thermoproteota</taxon>
        <taxon>Thermoprotei</taxon>
        <taxon>Thermofilales</taxon>
        <taxon>Thermofilaceae</taxon>
        <taxon>Thermofilum</taxon>
    </lineage>
</organism>
<dbReference type="GO" id="GO:0016020">
    <property type="term" value="C:membrane"/>
    <property type="evidence" value="ECO:0007669"/>
    <property type="project" value="UniProtKB-SubCell"/>
</dbReference>